<protein>
    <submittedName>
        <fullName evidence="2">Uncharacterized protein</fullName>
    </submittedName>
</protein>
<feature type="compositionally biased region" description="Low complexity" evidence="1">
    <location>
        <begin position="80"/>
        <end position="97"/>
    </location>
</feature>
<gene>
    <name evidence="2" type="ORF">Aau02nite_37140</name>
</gene>
<dbReference type="EMBL" id="BOQL01000028">
    <property type="protein sequence ID" value="GIM69657.1"/>
    <property type="molecule type" value="Genomic_DNA"/>
</dbReference>
<accession>A0A919VN23</accession>
<feature type="compositionally biased region" description="Basic and acidic residues" evidence="1">
    <location>
        <begin position="228"/>
        <end position="239"/>
    </location>
</feature>
<dbReference type="RefSeq" id="WP_212989686.1">
    <property type="nucleotide sequence ID" value="NZ_BAABEA010000039.1"/>
</dbReference>
<feature type="compositionally biased region" description="Polar residues" evidence="1">
    <location>
        <begin position="247"/>
        <end position="256"/>
    </location>
</feature>
<feature type="region of interest" description="Disordered" evidence="1">
    <location>
        <begin position="1"/>
        <end position="288"/>
    </location>
</feature>
<feature type="compositionally biased region" description="Basic and acidic residues" evidence="1">
    <location>
        <begin position="262"/>
        <end position="274"/>
    </location>
</feature>
<evidence type="ECO:0000313" key="2">
    <source>
        <dbReference type="EMBL" id="GIM69657.1"/>
    </source>
</evidence>
<feature type="compositionally biased region" description="Basic and acidic residues" evidence="1">
    <location>
        <begin position="102"/>
        <end position="112"/>
    </location>
</feature>
<feature type="compositionally biased region" description="Pro residues" evidence="1">
    <location>
        <begin position="69"/>
        <end position="78"/>
    </location>
</feature>
<keyword evidence="3" id="KW-1185">Reference proteome</keyword>
<feature type="compositionally biased region" description="Basic and acidic residues" evidence="1">
    <location>
        <begin position="203"/>
        <end position="213"/>
    </location>
</feature>
<evidence type="ECO:0000256" key="1">
    <source>
        <dbReference type="SAM" id="MobiDB-lite"/>
    </source>
</evidence>
<feature type="compositionally biased region" description="Basic and acidic residues" evidence="1">
    <location>
        <begin position="156"/>
        <end position="167"/>
    </location>
</feature>
<comment type="caution">
    <text evidence="2">The sequence shown here is derived from an EMBL/GenBank/DDBJ whole genome shotgun (WGS) entry which is preliminary data.</text>
</comment>
<feature type="compositionally biased region" description="Low complexity" evidence="1">
    <location>
        <begin position="168"/>
        <end position="178"/>
    </location>
</feature>
<organism evidence="2 3">
    <name type="scientific">Actinoplanes auranticolor</name>
    <dbReference type="NCBI Taxonomy" id="47988"/>
    <lineage>
        <taxon>Bacteria</taxon>
        <taxon>Bacillati</taxon>
        <taxon>Actinomycetota</taxon>
        <taxon>Actinomycetes</taxon>
        <taxon>Micromonosporales</taxon>
        <taxon>Micromonosporaceae</taxon>
        <taxon>Actinoplanes</taxon>
    </lineage>
</organism>
<proteinExistence type="predicted"/>
<sequence>MRFFSNDARESSDEQPRDDGPDHVRSEPVAVPNQRPPSPWSNTPPTADDDTVRDSDADADATRREDTDPPPFHEPSPQPTAFGASTVGGAVAASAMANPTNDRWDATDRDSAADTGVGDDANVAPGDGVVTSTADPHPGHGTVTAPDTVPATWTADDTRDGRDRTDPDGVVDVPLDDTTSTDAGAVSAGSGARTDQNTSDSPDLDRDGNRDDSVTTFDDPAPATSGALKDDGGFDDPKAVDPATETPLESSASDGNTADAAPLKDDGGFDDPKAVDPATGTPIDSTPPAAVAVPVAAAAATTAGSTADEPGNLFDQDDARTFQERWRDVQLRFVDSPKDAAGDAAKLVDEAVEKLSASLRSQREGLNNDTDDTEQLRVQLRGYRDMLNRILSL</sequence>
<dbReference type="Proteomes" id="UP000681340">
    <property type="component" value="Unassembled WGS sequence"/>
</dbReference>
<name>A0A919VN23_9ACTN</name>
<feature type="compositionally biased region" description="Basic and acidic residues" evidence="1">
    <location>
        <begin position="7"/>
        <end position="26"/>
    </location>
</feature>
<reference evidence="2" key="1">
    <citation type="submission" date="2021-03" db="EMBL/GenBank/DDBJ databases">
        <title>Whole genome shotgun sequence of Actinoplanes auranticolor NBRC 12245.</title>
        <authorList>
            <person name="Komaki H."/>
            <person name="Tamura T."/>
        </authorList>
    </citation>
    <scope>NUCLEOTIDE SEQUENCE</scope>
    <source>
        <strain evidence="2">NBRC 12245</strain>
    </source>
</reference>
<feature type="compositionally biased region" description="Basic and acidic residues" evidence="1">
    <location>
        <begin position="50"/>
        <end position="67"/>
    </location>
</feature>
<evidence type="ECO:0000313" key="3">
    <source>
        <dbReference type="Proteomes" id="UP000681340"/>
    </source>
</evidence>
<dbReference type="AlphaFoldDB" id="A0A919VN23"/>